<proteinExistence type="predicted"/>
<accession>A0AAW7X201</accession>
<sequence>MYKHYQTANANQDLVWHLSGFSYPEKAVAFLKRFEGSFCIFSKSVRQLYSNYELQQTFGEGNSVVALPNPHAYHDTFFNIPEEAILPTGMVICPGEVSGSENWLLCYKNAEGNGWKGTSLAKGIDLFRKKYGKDDPFLPVLLNSDLKKSSSTHLPLMHLHRISIKKLNLLSELQRKDIAATVADKFSKFAA</sequence>
<reference evidence="1" key="1">
    <citation type="submission" date="2023-07" db="EMBL/GenBank/DDBJ databases">
        <title>Genome content predicts the carbon catabolic preferences of heterotrophic bacteria.</title>
        <authorList>
            <person name="Gralka M."/>
        </authorList>
    </citation>
    <scope>NUCLEOTIDE SEQUENCE</scope>
    <source>
        <strain evidence="1">I3M17_2</strain>
    </source>
</reference>
<dbReference type="Proteomes" id="UP001169760">
    <property type="component" value="Unassembled WGS sequence"/>
</dbReference>
<gene>
    <name evidence="1" type="ORF">Q4521_04700</name>
</gene>
<organism evidence="1 2">
    <name type="scientific">Saccharophagus degradans</name>
    <dbReference type="NCBI Taxonomy" id="86304"/>
    <lineage>
        <taxon>Bacteria</taxon>
        <taxon>Pseudomonadati</taxon>
        <taxon>Pseudomonadota</taxon>
        <taxon>Gammaproteobacteria</taxon>
        <taxon>Cellvibrionales</taxon>
        <taxon>Cellvibrionaceae</taxon>
        <taxon>Saccharophagus</taxon>
    </lineage>
</organism>
<dbReference type="RefSeq" id="WP_303491397.1">
    <property type="nucleotide sequence ID" value="NZ_JAUOPB010000003.1"/>
</dbReference>
<dbReference type="EMBL" id="JAUOPB010000003">
    <property type="protein sequence ID" value="MDO6421761.1"/>
    <property type="molecule type" value="Genomic_DNA"/>
</dbReference>
<protein>
    <submittedName>
        <fullName evidence="1">Uncharacterized protein</fullName>
    </submittedName>
</protein>
<comment type="caution">
    <text evidence="1">The sequence shown here is derived from an EMBL/GenBank/DDBJ whole genome shotgun (WGS) entry which is preliminary data.</text>
</comment>
<evidence type="ECO:0000313" key="2">
    <source>
        <dbReference type="Proteomes" id="UP001169760"/>
    </source>
</evidence>
<name>A0AAW7X201_9GAMM</name>
<dbReference type="AlphaFoldDB" id="A0AAW7X201"/>
<evidence type="ECO:0000313" key="1">
    <source>
        <dbReference type="EMBL" id="MDO6421761.1"/>
    </source>
</evidence>